<comment type="similarity">
    <text evidence="3">Belongs to the TRAFAC class TrmE-Era-EngA-EngB-Septin-like GTPase superfamily. EngB GTPase family.</text>
</comment>
<evidence type="ECO:0000313" key="19">
    <source>
        <dbReference type="EMBL" id="KYO22374.1"/>
    </source>
</evidence>
<dbReference type="PANTHER" id="PTHR46498">
    <property type="entry name" value="GTP-BINDING PROTEIN 8"/>
    <property type="match status" value="1"/>
</dbReference>
<dbReference type="SUPFAM" id="SSF48726">
    <property type="entry name" value="Immunoglobulin"/>
    <property type="match status" value="2"/>
</dbReference>
<evidence type="ECO:0000256" key="4">
    <source>
        <dbReference type="ARBA" id="ARBA00010879"/>
    </source>
</evidence>
<dbReference type="EC" id="3.1.26.4" evidence="5"/>
<dbReference type="InterPro" id="IPR006073">
    <property type="entry name" value="GTP-bd"/>
</dbReference>
<evidence type="ECO:0000313" key="20">
    <source>
        <dbReference type="Proteomes" id="UP000050525"/>
    </source>
</evidence>
<keyword evidence="7 16" id="KW-0812">Transmembrane</keyword>
<keyword evidence="8" id="KW-0479">Metal-binding</keyword>
<keyword evidence="11 16" id="KW-1133">Transmembrane helix</keyword>
<dbReference type="AlphaFoldDB" id="A0A151MCY0"/>
<dbReference type="InterPro" id="IPR043128">
    <property type="entry name" value="Rev_trsase/Diguanyl_cyclase"/>
</dbReference>
<evidence type="ECO:0000256" key="9">
    <source>
        <dbReference type="ARBA" id="ARBA00022741"/>
    </source>
</evidence>
<dbReference type="SUPFAM" id="SSF56672">
    <property type="entry name" value="DNA/RNA polymerases"/>
    <property type="match status" value="1"/>
</dbReference>
<dbReference type="InterPro" id="IPR013783">
    <property type="entry name" value="Ig-like_fold"/>
</dbReference>
<protein>
    <recommendedName>
        <fullName evidence="6">GTP-binding protein 8</fullName>
        <ecNumber evidence="5">3.1.26.4</ecNumber>
    </recommendedName>
</protein>
<dbReference type="InterPro" id="IPR019987">
    <property type="entry name" value="GTP-bd_ribosome_bio_YsxC"/>
</dbReference>
<dbReference type="GO" id="GO:0005739">
    <property type="term" value="C:mitochondrion"/>
    <property type="evidence" value="ECO:0007669"/>
    <property type="project" value="TreeGrafter"/>
</dbReference>
<dbReference type="InterPro" id="IPR030393">
    <property type="entry name" value="G_ENGB_dom"/>
</dbReference>
<dbReference type="Pfam" id="PF08205">
    <property type="entry name" value="C2-set_2"/>
    <property type="match status" value="1"/>
</dbReference>
<dbReference type="InterPro" id="IPR003599">
    <property type="entry name" value="Ig_sub"/>
</dbReference>
<comment type="subcellular location">
    <subcellularLocation>
        <location evidence="2">Membrane</location>
        <topology evidence="2">Single-pass membrane protein</topology>
    </subcellularLocation>
</comment>
<reference evidence="19 20" key="1">
    <citation type="journal article" date="2012" name="Genome Biol.">
        <title>Sequencing three crocodilian genomes to illuminate the evolution of archosaurs and amniotes.</title>
        <authorList>
            <person name="St John J.A."/>
            <person name="Braun E.L."/>
            <person name="Isberg S.R."/>
            <person name="Miles L.G."/>
            <person name="Chong A.Y."/>
            <person name="Gongora J."/>
            <person name="Dalzell P."/>
            <person name="Moran C."/>
            <person name="Bed'hom B."/>
            <person name="Abzhanov A."/>
            <person name="Burgess S.C."/>
            <person name="Cooksey A.M."/>
            <person name="Castoe T.A."/>
            <person name="Crawford N.G."/>
            <person name="Densmore L.D."/>
            <person name="Drew J.C."/>
            <person name="Edwards S.V."/>
            <person name="Faircloth B.C."/>
            <person name="Fujita M.K."/>
            <person name="Greenwold M.J."/>
            <person name="Hoffmann F.G."/>
            <person name="Howard J.M."/>
            <person name="Iguchi T."/>
            <person name="Janes D.E."/>
            <person name="Khan S.Y."/>
            <person name="Kohno S."/>
            <person name="de Koning A.J."/>
            <person name="Lance S.L."/>
            <person name="McCarthy F.M."/>
            <person name="McCormack J.E."/>
            <person name="Merchant M.E."/>
            <person name="Peterson D.G."/>
            <person name="Pollock D.D."/>
            <person name="Pourmand N."/>
            <person name="Raney B.J."/>
            <person name="Roessler K.A."/>
            <person name="Sanford J.R."/>
            <person name="Sawyer R.H."/>
            <person name="Schmidt C.J."/>
            <person name="Triplett E.W."/>
            <person name="Tuberville T.D."/>
            <person name="Venegas-Anaya M."/>
            <person name="Howard J.T."/>
            <person name="Jarvis E.D."/>
            <person name="Guillette L.J.Jr."/>
            <person name="Glenn T.C."/>
            <person name="Green R.E."/>
            <person name="Ray D.A."/>
        </authorList>
    </citation>
    <scope>NUCLEOTIDE SEQUENCE [LARGE SCALE GENOMIC DNA]</scope>
    <source>
        <strain evidence="19">KSC_2009_1</strain>
    </source>
</reference>
<dbReference type="InterPro" id="IPR043502">
    <property type="entry name" value="DNA/RNA_pol_sf"/>
</dbReference>
<sequence>MALDPDTIAKSAFTTPVGLYEFTVLPFGVCNSPTSFQRLINNLLQECEQFAMAYIDDIAIFSQDFELHLIHLTTVLGSQAGNSTEPKTQPKEENNSNPQEKQEVCRPQGITYEKISGSAGSRVLLTCPSPSWESLVTVTWKIRPRKGADCSLAYREDTHTVVRTACIERLNWNPEPEQNFTLQLSSVELTDEDFYICEIISSDGNFDRCYHLTVLVSPKVTVNCDRSGNVVCKAAAGKPAAQISWVPEVCHSTKDESHPDGTVTVLSTRIANATADSQVTCSVSHPTGNQSLSIGCHSGNEMGKVGLLRWVLILPGLLSLLLILAFIHLCLPCDHRFCHRSQTLETGPPDSTPEEDPLGAREKPSIVTGMGMKLRCTGSEKLLHIQAHPDCRLLSRYLASFIGTAPRHVKRWRAEVRPPAEADELVGVKAEHAEMFYLQKTRKFFEANWLLRRCTATWKSLPDKASFANILRMDDKTLTKLTFPLQDLEKYLMSSVNTENFRIFNPSLDYIQWAELLFKPSKDHVIDYFSSAIRMDHAPLLSQPEVCFIGRSNVGKSCLIKALFSLAPEVEVRVSKTPGHTKKLNFFKVGKRFTLVDMPGYGYRAPRDFSEMVEAYLQERKNLKRTFLLVDGVTGIQKVDNIAVEMLEEFGIPYVLVLTKIDKAPKGLLLKNVLAIQDFVEKQTQGCFPQLFPVSSVEFSGIYLLRCFIAHVTGNLPITES</sequence>
<dbReference type="PROSITE" id="PS50835">
    <property type="entry name" value="IG_LIKE"/>
    <property type="match status" value="2"/>
</dbReference>
<feature type="compositionally biased region" description="Basic and acidic residues" evidence="15">
    <location>
        <begin position="88"/>
        <end position="104"/>
    </location>
</feature>
<dbReference type="Proteomes" id="UP000050525">
    <property type="component" value="Unassembled WGS sequence"/>
</dbReference>
<dbReference type="InterPro" id="IPR027417">
    <property type="entry name" value="P-loop_NTPase"/>
</dbReference>
<dbReference type="GO" id="GO:0016020">
    <property type="term" value="C:membrane"/>
    <property type="evidence" value="ECO:0007669"/>
    <property type="project" value="UniProtKB-SubCell"/>
</dbReference>
<feature type="region of interest" description="Disordered" evidence="15">
    <location>
        <begin position="342"/>
        <end position="363"/>
    </location>
</feature>
<evidence type="ECO:0000256" key="15">
    <source>
        <dbReference type="SAM" id="MobiDB-lite"/>
    </source>
</evidence>
<dbReference type="PANTHER" id="PTHR46498:SF1">
    <property type="entry name" value="GTP-BINDING PROTEIN 8"/>
    <property type="match status" value="1"/>
</dbReference>
<dbReference type="SUPFAM" id="SSF52540">
    <property type="entry name" value="P-loop containing nucleoside triphosphate hydrolases"/>
    <property type="match status" value="1"/>
</dbReference>
<feature type="domain" description="Ig-like" evidence="17">
    <location>
        <begin position="220"/>
        <end position="293"/>
    </location>
</feature>
<keyword evidence="14" id="KW-1015">Disulfide bond</keyword>
<evidence type="ECO:0000256" key="14">
    <source>
        <dbReference type="ARBA" id="ARBA00023157"/>
    </source>
</evidence>
<dbReference type="CDD" id="cd01647">
    <property type="entry name" value="RT_LTR"/>
    <property type="match status" value="1"/>
</dbReference>
<accession>A0A151MCY0</accession>
<dbReference type="Pfam" id="PF01926">
    <property type="entry name" value="MMR_HSR1"/>
    <property type="match status" value="1"/>
</dbReference>
<dbReference type="EMBL" id="AKHW03006231">
    <property type="protein sequence ID" value="KYO22374.1"/>
    <property type="molecule type" value="Genomic_DNA"/>
</dbReference>
<evidence type="ECO:0000256" key="13">
    <source>
        <dbReference type="ARBA" id="ARBA00023136"/>
    </source>
</evidence>
<comment type="caution">
    <text evidence="19">The sequence shown here is derived from an EMBL/GenBank/DDBJ whole genome shotgun (WGS) entry which is preliminary data.</text>
</comment>
<evidence type="ECO:0000256" key="16">
    <source>
        <dbReference type="SAM" id="Phobius"/>
    </source>
</evidence>
<dbReference type="PROSITE" id="PS51706">
    <property type="entry name" value="G_ENGB"/>
    <property type="match status" value="1"/>
</dbReference>
<dbReference type="Gene3D" id="2.60.40.10">
    <property type="entry name" value="Immunoglobulins"/>
    <property type="match status" value="2"/>
</dbReference>
<dbReference type="Pfam" id="PF07686">
    <property type="entry name" value="V-set"/>
    <property type="match status" value="1"/>
</dbReference>
<dbReference type="Gene3D" id="3.30.70.270">
    <property type="match status" value="1"/>
</dbReference>
<dbReference type="Pfam" id="PF00078">
    <property type="entry name" value="RVT_1"/>
    <property type="match status" value="1"/>
</dbReference>
<keyword evidence="9" id="KW-0547">Nucleotide-binding</keyword>
<gene>
    <name evidence="19" type="primary">GTPBP8-1</name>
    <name evidence="19" type="ORF">Y1Q_0002964</name>
</gene>
<dbReference type="CDD" id="cd01876">
    <property type="entry name" value="YihA_EngB"/>
    <property type="match status" value="1"/>
</dbReference>
<dbReference type="GO" id="GO:0004523">
    <property type="term" value="F:RNA-DNA hybrid ribonuclease activity"/>
    <property type="evidence" value="ECO:0007669"/>
    <property type="project" value="UniProtKB-EC"/>
</dbReference>
<evidence type="ECO:0000259" key="18">
    <source>
        <dbReference type="PROSITE" id="PS51706"/>
    </source>
</evidence>
<dbReference type="InterPro" id="IPR013162">
    <property type="entry name" value="CD80_C2-set"/>
</dbReference>
<feature type="domain" description="Ig-like" evidence="17">
    <location>
        <begin position="107"/>
        <end position="213"/>
    </location>
</feature>
<feature type="domain" description="EngB-type G" evidence="18">
    <location>
        <begin position="542"/>
        <end position="715"/>
    </location>
</feature>
<evidence type="ECO:0000256" key="8">
    <source>
        <dbReference type="ARBA" id="ARBA00022723"/>
    </source>
</evidence>
<dbReference type="InterPro" id="IPR013106">
    <property type="entry name" value="Ig_V-set"/>
</dbReference>
<evidence type="ECO:0000256" key="6">
    <source>
        <dbReference type="ARBA" id="ARBA00015370"/>
    </source>
</evidence>
<comment type="similarity">
    <text evidence="4">Belongs to the beta type-B retroviral polymerase family. HERV class-II K(HML-2) pol subfamily.</text>
</comment>
<keyword evidence="10" id="KW-0460">Magnesium</keyword>
<name>A0A151MCY0_ALLMI</name>
<evidence type="ECO:0000256" key="11">
    <source>
        <dbReference type="ARBA" id="ARBA00022989"/>
    </source>
</evidence>
<dbReference type="InterPro" id="IPR000477">
    <property type="entry name" value="RT_dom"/>
</dbReference>
<dbReference type="GO" id="GO:0005525">
    <property type="term" value="F:GTP binding"/>
    <property type="evidence" value="ECO:0007669"/>
    <property type="project" value="UniProtKB-KW"/>
</dbReference>
<dbReference type="InterPro" id="IPR052279">
    <property type="entry name" value="EngB_GTPase"/>
</dbReference>
<evidence type="ECO:0000256" key="7">
    <source>
        <dbReference type="ARBA" id="ARBA00022692"/>
    </source>
</evidence>
<evidence type="ECO:0000256" key="2">
    <source>
        <dbReference type="ARBA" id="ARBA00004167"/>
    </source>
</evidence>
<dbReference type="Gene3D" id="3.40.50.300">
    <property type="entry name" value="P-loop containing nucleotide triphosphate hydrolases"/>
    <property type="match status" value="1"/>
</dbReference>
<keyword evidence="12" id="KW-0342">GTP-binding</keyword>
<evidence type="ECO:0000256" key="12">
    <source>
        <dbReference type="ARBA" id="ARBA00023134"/>
    </source>
</evidence>
<evidence type="ECO:0000256" key="1">
    <source>
        <dbReference type="ARBA" id="ARBA00001946"/>
    </source>
</evidence>
<keyword evidence="20" id="KW-1185">Reference proteome</keyword>
<dbReference type="GO" id="GO:0046872">
    <property type="term" value="F:metal ion binding"/>
    <property type="evidence" value="ECO:0007669"/>
    <property type="project" value="UniProtKB-KW"/>
</dbReference>
<dbReference type="SMART" id="SM00409">
    <property type="entry name" value="IG"/>
    <property type="match status" value="1"/>
</dbReference>
<evidence type="ECO:0000259" key="17">
    <source>
        <dbReference type="PROSITE" id="PS50835"/>
    </source>
</evidence>
<dbReference type="FunFam" id="3.40.50.300:FF:000857">
    <property type="entry name" value="GTP-binding protein 8 isoform X1"/>
    <property type="match status" value="1"/>
</dbReference>
<feature type="transmembrane region" description="Helical" evidence="16">
    <location>
        <begin position="307"/>
        <end position="329"/>
    </location>
</feature>
<evidence type="ECO:0000256" key="3">
    <source>
        <dbReference type="ARBA" id="ARBA00009638"/>
    </source>
</evidence>
<comment type="cofactor">
    <cofactor evidence="1">
        <name>Mg(2+)</name>
        <dbReference type="ChEBI" id="CHEBI:18420"/>
    </cofactor>
</comment>
<organism evidence="19 20">
    <name type="scientific">Alligator mississippiensis</name>
    <name type="common">American alligator</name>
    <dbReference type="NCBI Taxonomy" id="8496"/>
    <lineage>
        <taxon>Eukaryota</taxon>
        <taxon>Metazoa</taxon>
        <taxon>Chordata</taxon>
        <taxon>Craniata</taxon>
        <taxon>Vertebrata</taxon>
        <taxon>Euteleostomi</taxon>
        <taxon>Archelosauria</taxon>
        <taxon>Archosauria</taxon>
        <taxon>Crocodylia</taxon>
        <taxon>Alligatoridae</taxon>
        <taxon>Alligatorinae</taxon>
        <taxon>Alligator</taxon>
    </lineage>
</organism>
<dbReference type="eggNOG" id="KOG2486">
    <property type="taxonomic scope" value="Eukaryota"/>
</dbReference>
<dbReference type="NCBIfam" id="TIGR03598">
    <property type="entry name" value="GTPase_YsxC"/>
    <property type="match status" value="1"/>
</dbReference>
<dbReference type="InterPro" id="IPR007110">
    <property type="entry name" value="Ig-like_dom"/>
</dbReference>
<keyword evidence="13 16" id="KW-0472">Membrane</keyword>
<dbReference type="InterPro" id="IPR036179">
    <property type="entry name" value="Ig-like_dom_sf"/>
</dbReference>
<feature type="region of interest" description="Disordered" evidence="15">
    <location>
        <begin position="79"/>
        <end position="104"/>
    </location>
</feature>
<evidence type="ECO:0000256" key="5">
    <source>
        <dbReference type="ARBA" id="ARBA00012180"/>
    </source>
</evidence>
<dbReference type="STRING" id="8496.A0A151MCY0"/>
<evidence type="ECO:0000256" key="10">
    <source>
        <dbReference type="ARBA" id="ARBA00022842"/>
    </source>
</evidence>
<proteinExistence type="inferred from homology"/>